<evidence type="ECO:0000313" key="2">
    <source>
        <dbReference type="EMBL" id="KAK4221412.1"/>
    </source>
</evidence>
<keyword evidence="3" id="KW-1185">Reference proteome</keyword>
<reference evidence="2" key="1">
    <citation type="journal article" date="2023" name="Mol. Phylogenet. Evol.">
        <title>Genome-scale phylogeny and comparative genomics of the fungal order Sordariales.</title>
        <authorList>
            <person name="Hensen N."/>
            <person name="Bonometti L."/>
            <person name="Westerberg I."/>
            <person name="Brannstrom I.O."/>
            <person name="Guillou S."/>
            <person name="Cros-Aarteil S."/>
            <person name="Calhoun S."/>
            <person name="Haridas S."/>
            <person name="Kuo A."/>
            <person name="Mondo S."/>
            <person name="Pangilinan J."/>
            <person name="Riley R."/>
            <person name="LaButti K."/>
            <person name="Andreopoulos B."/>
            <person name="Lipzen A."/>
            <person name="Chen C."/>
            <person name="Yan M."/>
            <person name="Daum C."/>
            <person name="Ng V."/>
            <person name="Clum A."/>
            <person name="Steindorff A."/>
            <person name="Ohm R.A."/>
            <person name="Martin F."/>
            <person name="Silar P."/>
            <person name="Natvig D.O."/>
            <person name="Lalanne C."/>
            <person name="Gautier V."/>
            <person name="Ament-Velasquez S.L."/>
            <person name="Kruys A."/>
            <person name="Hutchinson M.I."/>
            <person name="Powell A.J."/>
            <person name="Barry K."/>
            <person name="Miller A.N."/>
            <person name="Grigoriev I.V."/>
            <person name="Debuchy R."/>
            <person name="Gladieux P."/>
            <person name="Hiltunen Thoren M."/>
            <person name="Johannesson H."/>
        </authorList>
    </citation>
    <scope>NUCLEOTIDE SEQUENCE</scope>
    <source>
        <strain evidence="2">CBS 990.96</strain>
    </source>
</reference>
<evidence type="ECO:0008006" key="4">
    <source>
        <dbReference type="Google" id="ProtNLM"/>
    </source>
</evidence>
<keyword evidence="1" id="KW-0732">Signal</keyword>
<evidence type="ECO:0000256" key="1">
    <source>
        <dbReference type="SAM" id="SignalP"/>
    </source>
</evidence>
<dbReference type="AlphaFoldDB" id="A0AAN6YS18"/>
<reference evidence="2" key="2">
    <citation type="submission" date="2023-05" db="EMBL/GenBank/DDBJ databases">
        <authorList>
            <consortium name="Lawrence Berkeley National Laboratory"/>
            <person name="Steindorff A."/>
            <person name="Hensen N."/>
            <person name="Bonometti L."/>
            <person name="Westerberg I."/>
            <person name="Brannstrom I.O."/>
            <person name="Guillou S."/>
            <person name="Cros-Aarteil S."/>
            <person name="Calhoun S."/>
            <person name="Haridas S."/>
            <person name="Kuo A."/>
            <person name="Mondo S."/>
            <person name="Pangilinan J."/>
            <person name="Riley R."/>
            <person name="Labutti K."/>
            <person name="Andreopoulos B."/>
            <person name="Lipzen A."/>
            <person name="Chen C."/>
            <person name="Yanf M."/>
            <person name="Daum C."/>
            <person name="Ng V."/>
            <person name="Clum A."/>
            <person name="Ohm R."/>
            <person name="Martin F."/>
            <person name="Silar P."/>
            <person name="Natvig D."/>
            <person name="Lalanne C."/>
            <person name="Gautier V."/>
            <person name="Ament-Velasquez S.L."/>
            <person name="Kruys A."/>
            <person name="Hutchinson M.I."/>
            <person name="Powell A.J."/>
            <person name="Barry K."/>
            <person name="Miller A.N."/>
            <person name="Grigoriev I.V."/>
            <person name="Debuchy R."/>
            <person name="Gladieux P."/>
            <person name="Thoren M.H."/>
            <person name="Johannesson H."/>
        </authorList>
    </citation>
    <scope>NUCLEOTIDE SEQUENCE</scope>
    <source>
        <strain evidence="2">CBS 990.96</strain>
    </source>
</reference>
<organism evidence="2 3">
    <name type="scientific">Podospora fimiseda</name>
    <dbReference type="NCBI Taxonomy" id="252190"/>
    <lineage>
        <taxon>Eukaryota</taxon>
        <taxon>Fungi</taxon>
        <taxon>Dikarya</taxon>
        <taxon>Ascomycota</taxon>
        <taxon>Pezizomycotina</taxon>
        <taxon>Sordariomycetes</taxon>
        <taxon>Sordariomycetidae</taxon>
        <taxon>Sordariales</taxon>
        <taxon>Podosporaceae</taxon>
        <taxon>Podospora</taxon>
    </lineage>
</organism>
<accession>A0AAN6YS18</accession>
<protein>
    <recommendedName>
        <fullName evidence="4">Infection structure specific protein</fullName>
    </recommendedName>
</protein>
<sequence length="222" mass="22866">MRSNTVLLIGSATIAVAQSTGPCESKAFEFFKHTELQVPSELVDYLPKPTPTPSIDWTNIGDEELNTICSDRVKLQTLTGLPAPLATVYSSFTSQRSAFALTAKTEASSIATLCLCEGSTALATKVLDVVLTSATDCWVDIRRAYPSTTRDCQVPSATPSASGSGSIIPTTNSTTSSATFASATLSTSTSSTPTSIPTGAAPKETGYAIAAVMAAAGVVGLL</sequence>
<feature type="chain" id="PRO_5042921798" description="Infection structure specific protein" evidence="1">
    <location>
        <begin position="20"/>
        <end position="222"/>
    </location>
</feature>
<feature type="signal peptide" evidence="1">
    <location>
        <begin position="1"/>
        <end position="19"/>
    </location>
</feature>
<dbReference type="EMBL" id="MU865550">
    <property type="protein sequence ID" value="KAK4221412.1"/>
    <property type="molecule type" value="Genomic_DNA"/>
</dbReference>
<name>A0AAN6YS18_9PEZI</name>
<comment type="caution">
    <text evidence="2">The sequence shown here is derived from an EMBL/GenBank/DDBJ whole genome shotgun (WGS) entry which is preliminary data.</text>
</comment>
<gene>
    <name evidence="2" type="ORF">QBC38DRAFT_492100</name>
</gene>
<evidence type="ECO:0000313" key="3">
    <source>
        <dbReference type="Proteomes" id="UP001301958"/>
    </source>
</evidence>
<dbReference type="Proteomes" id="UP001301958">
    <property type="component" value="Unassembled WGS sequence"/>
</dbReference>
<proteinExistence type="predicted"/>